<dbReference type="PANTHER" id="PTHR30349:SF64">
    <property type="entry name" value="PROPHAGE INTEGRASE INTD-RELATED"/>
    <property type="match status" value="1"/>
</dbReference>
<keyword evidence="8" id="KW-1185">Reference proteome</keyword>
<dbReference type="InterPro" id="IPR050090">
    <property type="entry name" value="Tyrosine_recombinase_XerCD"/>
</dbReference>
<accession>A0ABS1EDB7</accession>
<comment type="caution">
    <text evidence="7">The sequence shown here is derived from an EMBL/GenBank/DDBJ whole genome shotgun (WGS) entry which is preliminary data.</text>
</comment>
<dbReference type="Proteomes" id="UP000635316">
    <property type="component" value="Unassembled WGS sequence"/>
</dbReference>
<dbReference type="Gene3D" id="1.10.443.10">
    <property type="entry name" value="Intergrase catalytic core"/>
    <property type="match status" value="1"/>
</dbReference>
<dbReference type="EMBL" id="JAENGP010000011">
    <property type="protein sequence ID" value="MBK1781626.1"/>
    <property type="molecule type" value="Genomic_DNA"/>
</dbReference>
<gene>
    <name evidence="7" type="ORF">JHL22_10380</name>
</gene>
<dbReference type="PROSITE" id="PS51898">
    <property type="entry name" value="TYR_RECOMBINASE"/>
    <property type="match status" value="1"/>
</dbReference>
<evidence type="ECO:0000313" key="8">
    <source>
        <dbReference type="Proteomes" id="UP000635316"/>
    </source>
</evidence>
<keyword evidence="3" id="KW-0233">DNA recombination</keyword>
<dbReference type="InterPro" id="IPR013762">
    <property type="entry name" value="Integrase-like_cat_sf"/>
</dbReference>
<dbReference type="InterPro" id="IPR002104">
    <property type="entry name" value="Integrase_catalytic"/>
</dbReference>
<proteinExistence type="predicted"/>
<evidence type="ECO:0000256" key="1">
    <source>
        <dbReference type="ARBA" id="ARBA00022908"/>
    </source>
</evidence>
<reference evidence="7 8" key="1">
    <citation type="submission" date="2020-12" db="EMBL/GenBank/DDBJ databases">
        <authorList>
            <person name="Lu T."/>
            <person name="Wang Q."/>
            <person name="Han X."/>
        </authorList>
    </citation>
    <scope>NUCLEOTIDE SEQUENCE [LARGE SCALE GENOMIC DNA]</scope>
    <source>
        <strain evidence="7 8">WQ 585</strain>
    </source>
</reference>
<sequence>MQEVPNKTWDEAAKRWLLEMQHKKDLRKDASKLKILSSFRGLYLKDMNRNFIMETINNLQCGSATKNRYIALVRAILRKAEREWDWLDKAPFLKQFKEPKKRVRWLTKDEAERLIEALPETIAEMVRFSLATGLRKSNVLFLEWSQIDLKHKVAWIHADQAKAEKPIGVALNRLAMDVLERQWKKHPRRVFTNKGVPVKVVSSTTWSRALIKAGIEDFRWHDLRHTWASWLVQAGVPIRDLQEMGGWETVAMVQKYAHLAPFHLHKHAALLDTKMTHDQVLVNQNAICSEQK</sequence>
<dbReference type="InterPro" id="IPR044068">
    <property type="entry name" value="CB"/>
</dbReference>
<evidence type="ECO:0000256" key="3">
    <source>
        <dbReference type="ARBA" id="ARBA00023172"/>
    </source>
</evidence>
<dbReference type="SUPFAM" id="SSF56349">
    <property type="entry name" value="DNA breaking-rejoining enzymes"/>
    <property type="match status" value="1"/>
</dbReference>
<keyword evidence="1" id="KW-0229">DNA integration</keyword>
<dbReference type="CDD" id="cd00796">
    <property type="entry name" value="INT_Rci_Hp1_C"/>
    <property type="match status" value="1"/>
</dbReference>
<protein>
    <submittedName>
        <fullName evidence="7">Site-specific integrase</fullName>
    </submittedName>
</protein>
<name>A0ABS1EDB7_9BURK</name>
<feature type="domain" description="Core-binding (CB)" evidence="6">
    <location>
        <begin position="7"/>
        <end position="81"/>
    </location>
</feature>
<dbReference type="PROSITE" id="PS51900">
    <property type="entry name" value="CB"/>
    <property type="match status" value="1"/>
</dbReference>
<dbReference type="Pfam" id="PF00589">
    <property type="entry name" value="Phage_integrase"/>
    <property type="match status" value="1"/>
</dbReference>
<feature type="domain" description="Tyr recombinase" evidence="5">
    <location>
        <begin position="101"/>
        <end position="269"/>
    </location>
</feature>
<evidence type="ECO:0000259" key="6">
    <source>
        <dbReference type="PROSITE" id="PS51900"/>
    </source>
</evidence>
<evidence type="ECO:0000256" key="2">
    <source>
        <dbReference type="ARBA" id="ARBA00023125"/>
    </source>
</evidence>
<evidence type="ECO:0000259" key="5">
    <source>
        <dbReference type="PROSITE" id="PS51898"/>
    </source>
</evidence>
<organism evidence="7 8">
    <name type="scientific">Advenella mandrilli</name>
    <dbReference type="NCBI Taxonomy" id="2800330"/>
    <lineage>
        <taxon>Bacteria</taxon>
        <taxon>Pseudomonadati</taxon>
        <taxon>Pseudomonadota</taxon>
        <taxon>Betaproteobacteria</taxon>
        <taxon>Burkholderiales</taxon>
        <taxon>Alcaligenaceae</taxon>
    </lineage>
</organism>
<dbReference type="InterPro" id="IPR011010">
    <property type="entry name" value="DNA_brk_join_enz"/>
</dbReference>
<dbReference type="PANTHER" id="PTHR30349">
    <property type="entry name" value="PHAGE INTEGRASE-RELATED"/>
    <property type="match status" value="1"/>
</dbReference>
<evidence type="ECO:0000256" key="4">
    <source>
        <dbReference type="PROSITE-ProRule" id="PRU01248"/>
    </source>
</evidence>
<keyword evidence="2 4" id="KW-0238">DNA-binding</keyword>
<evidence type="ECO:0000313" key="7">
    <source>
        <dbReference type="EMBL" id="MBK1781626.1"/>
    </source>
</evidence>